<dbReference type="InterPro" id="IPR006674">
    <property type="entry name" value="HD_domain"/>
</dbReference>
<dbReference type="NCBIfam" id="TIGR00277">
    <property type="entry name" value="HDIG"/>
    <property type="match status" value="1"/>
</dbReference>
<dbReference type="InterPro" id="IPR006675">
    <property type="entry name" value="HDIG_dom"/>
</dbReference>
<dbReference type="Pfam" id="PF01966">
    <property type="entry name" value="HD"/>
    <property type="match status" value="1"/>
</dbReference>
<evidence type="ECO:0000313" key="3">
    <source>
        <dbReference type="Proteomes" id="UP001500363"/>
    </source>
</evidence>
<feature type="domain" description="HD" evidence="1">
    <location>
        <begin position="85"/>
        <end position="182"/>
    </location>
</feature>
<evidence type="ECO:0000259" key="1">
    <source>
        <dbReference type="Pfam" id="PF01966"/>
    </source>
</evidence>
<dbReference type="RefSeq" id="WP_344183142.1">
    <property type="nucleotide sequence ID" value="NZ_BAAANC010000005.1"/>
</dbReference>
<proteinExistence type="predicted"/>
<reference evidence="2 3" key="1">
    <citation type="journal article" date="2019" name="Int. J. Syst. Evol. Microbiol.">
        <title>The Global Catalogue of Microorganisms (GCM) 10K type strain sequencing project: providing services to taxonomists for standard genome sequencing and annotation.</title>
        <authorList>
            <consortium name="The Broad Institute Genomics Platform"/>
            <consortium name="The Broad Institute Genome Sequencing Center for Infectious Disease"/>
            <person name="Wu L."/>
            <person name="Ma J."/>
        </authorList>
    </citation>
    <scope>NUCLEOTIDE SEQUENCE [LARGE SCALE GENOMIC DNA]</scope>
    <source>
        <strain evidence="2 3">JCM 14303</strain>
    </source>
</reference>
<dbReference type="SUPFAM" id="SSF109604">
    <property type="entry name" value="HD-domain/PDEase-like"/>
    <property type="match status" value="1"/>
</dbReference>
<comment type="caution">
    <text evidence="2">The sequence shown here is derived from an EMBL/GenBank/DDBJ whole genome shotgun (WGS) entry which is preliminary data.</text>
</comment>
<keyword evidence="3" id="KW-1185">Reference proteome</keyword>
<dbReference type="InterPro" id="IPR003607">
    <property type="entry name" value="HD/PDEase_dom"/>
</dbReference>
<evidence type="ECO:0000313" key="2">
    <source>
        <dbReference type="EMBL" id="GAA1559697.1"/>
    </source>
</evidence>
<organism evidence="2 3">
    <name type="scientific">Kribbella lupini</name>
    <dbReference type="NCBI Taxonomy" id="291602"/>
    <lineage>
        <taxon>Bacteria</taxon>
        <taxon>Bacillati</taxon>
        <taxon>Actinomycetota</taxon>
        <taxon>Actinomycetes</taxon>
        <taxon>Propionibacteriales</taxon>
        <taxon>Kribbellaceae</taxon>
        <taxon>Kribbella</taxon>
    </lineage>
</organism>
<sequence>MAVKPLGQSRNGIDESAVAEVVSLIPAIQKVGNDALRESVVLTWACSWKDSDYESLRDVLQGEGATKLLRHVNAVNDQVGYLVGLAEGTYGLQVDHDVALAAAILHDVDKPLLWTNDSDDKVIFRPGRSLRDHGILGAELAELCGVPQQVRDIVRGHSMYSDLMEDRRSPEAVVVHHADGLAGNLGALSVGVIPGCGRTMSVPAPF</sequence>
<accession>A0ABN2CNR7</accession>
<dbReference type="EMBL" id="BAAANC010000005">
    <property type="protein sequence ID" value="GAA1559697.1"/>
    <property type="molecule type" value="Genomic_DNA"/>
</dbReference>
<protein>
    <recommendedName>
        <fullName evidence="1">HD domain-containing protein</fullName>
    </recommendedName>
</protein>
<name>A0ABN2CNR7_9ACTN</name>
<dbReference type="CDD" id="cd00077">
    <property type="entry name" value="HDc"/>
    <property type="match status" value="1"/>
</dbReference>
<dbReference type="Gene3D" id="1.10.3210.10">
    <property type="entry name" value="Hypothetical protein af1432"/>
    <property type="match status" value="1"/>
</dbReference>
<dbReference type="Proteomes" id="UP001500363">
    <property type="component" value="Unassembled WGS sequence"/>
</dbReference>
<gene>
    <name evidence="2" type="ORF">GCM10009741_76010</name>
</gene>